<protein>
    <recommendedName>
        <fullName evidence="10">Purine nucleoside phosphorylase</fullName>
    </recommendedName>
</protein>
<dbReference type="InterPro" id="IPR011324">
    <property type="entry name" value="Cytotoxic_necrot_fac-like_cat"/>
</dbReference>
<evidence type="ECO:0000256" key="9">
    <source>
        <dbReference type="ARBA" id="ARBA00049893"/>
    </source>
</evidence>
<evidence type="ECO:0000313" key="11">
    <source>
        <dbReference type="EMBL" id="WAV91780.1"/>
    </source>
</evidence>
<comment type="catalytic activity">
    <reaction evidence="9">
        <text>S-methyl-5'-thioadenosine + phosphate = 5-(methylsulfanyl)-alpha-D-ribose 1-phosphate + adenine</text>
        <dbReference type="Rhea" id="RHEA:11852"/>
        <dbReference type="ChEBI" id="CHEBI:16708"/>
        <dbReference type="ChEBI" id="CHEBI:17509"/>
        <dbReference type="ChEBI" id="CHEBI:43474"/>
        <dbReference type="ChEBI" id="CHEBI:58533"/>
        <dbReference type="EC" id="2.4.2.28"/>
    </reaction>
    <physiologicalReaction direction="left-to-right" evidence="9">
        <dbReference type="Rhea" id="RHEA:11853"/>
    </physiologicalReaction>
</comment>
<keyword evidence="3" id="KW-0808">Transferase</keyword>
<dbReference type="InterPro" id="IPR038371">
    <property type="entry name" value="Cu_polyphenol_OxRdtase_sf"/>
</dbReference>
<organism evidence="11">
    <name type="scientific">Oxalobacter aliiformigenes</name>
    <dbReference type="NCBI Taxonomy" id="2946593"/>
    <lineage>
        <taxon>Bacteria</taxon>
        <taxon>Pseudomonadati</taxon>
        <taxon>Pseudomonadota</taxon>
        <taxon>Betaproteobacteria</taxon>
        <taxon>Burkholderiales</taxon>
        <taxon>Oxalobacteraceae</taxon>
        <taxon>Oxalobacter</taxon>
    </lineage>
</organism>
<dbReference type="EMBL" id="CP098251">
    <property type="protein sequence ID" value="WAV91780.1"/>
    <property type="molecule type" value="Genomic_DNA"/>
</dbReference>
<gene>
    <name evidence="11" type="primary">pgeF</name>
    <name evidence="11" type="ORF">NB646_03290</name>
</gene>
<dbReference type="Pfam" id="PF02578">
    <property type="entry name" value="Cu-oxidase_4"/>
    <property type="match status" value="1"/>
</dbReference>
<evidence type="ECO:0000256" key="1">
    <source>
        <dbReference type="ARBA" id="ARBA00000553"/>
    </source>
</evidence>
<evidence type="ECO:0000256" key="4">
    <source>
        <dbReference type="ARBA" id="ARBA00022723"/>
    </source>
</evidence>
<proteinExistence type="inferred from homology"/>
<sequence length="251" mass="26813">MNPIIPEWPVPDCVKAFSTLRDGGFSLSPYHGGISGTGGLNFGLHVGDDPVKVRENRALLKKMLPSEPVWLNQIHGVNVVDAAKCAGVPDADASYTSAKNVVCVVMTADCLPVLLCASDGMVVASVHAGWRGLVAGVLEKAVEAVRKISGSEIMAWLGPAIGPDAFEVGEDVKIAFVRKDRRMSAAFKRNGTRDGKYLADIYALARQILNGVGIVRIYGGDFCTVSDPGRFYSYRRDGVTGRMATGIWIAS</sequence>
<dbReference type="SUPFAM" id="SSF64438">
    <property type="entry name" value="CNF1/YfiH-like putative cysteine hydrolases"/>
    <property type="match status" value="1"/>
</dbReference>
<evidence type="ECO:0000256" key="3">
    <source>
        <dbReference type="ARBA" id="ARBA00022679"/>
    </source>
</evidence>
<reference evidence="11" key="1">
    <citation type="journal article" date="2022" name="Front. Microbiol.">
        <title>New perspectives on an old grouping: The genomic and phenotypic variability of Oxalobacter formigenes and the implications for calcium oxalate stone prevention.</title>
        <authorList>
            <person name="Chmiel J.A."/>
            <person name="Carr C."/>
            <person name="Stuivenberg G.A."/>
            <person name="Venema R."/>
            <person name="Chanyi R.M."/>
            <person name="Al K.F."/>
            <person name="Giguere D."/>
            <person name="Say H."/>
            <person name="Akouris P.P."/>
            <person name="Dominguez Romero S.A."/>
            <person name="Kwong A."/>
            <person name="Tai V."/>
            <person name="Koval S.F."/>
            <person name="Razvi H."/>
            <person name="Bjazevic J."/>
            <person name="Burton J.P."/>
        </authorList>
    </citation>
    <scope>NUCLEOTIDE SEQUENCE</scope>
    <source>
        <strain evidence="11">OxK</strain>
    </source>
</reference>
<keyword evidence="6" id="KW-0862">Zinc</keyword>
<comment type="catalytic activity">
    <reaction evidence="1">
        <text>inosine + phosphate = alpha-D-ribose 1-phosphate + hypoxanthine</text>
        <dbReference type="Rhea" id="RHEA:27646"/>
        <dbReference type="ChEBI" id="CHEBI:17368"/>
        <dbReference type="ChEBI" id="CHEBI:17596"/>
        <dbReference type="ChEBI" id="CHEBI:43474"/>
        <dbReference type="ChEBI" id="CHEBI:57720"/>
        <dbReference type="EC" id="2.4.2.1"/>
    </reaction>
    <physiologicalReaction direction="left-to-right" evidence="1">
        <dbReference type="Rhea" id="RHEA:27647"/>
    </physiologicalReaction>
</comment>
<evidence type="ECO:0000256" key="7">
    <source>
        <dbReference type="ARBA" id="ARBA00047989"/>
    </source>
</evidence>
<name>A0A9E9LEZ2_9BURK</name>
<comment type="similarity">
    <text evidence="2 10">Belongs to the purine nucleoside phosphorylase YfiH/LACC1 family.</text>
</comment>
<keyword evidence="5" id="KW-0378">Hydrolase</keyword>
<dbReference type="RefSeq" id="WP_269316186.1">
    <property type="nucleotide sequence ID" value="NZ_CP098251.1"/>
</dbReference>
<evidence type="ECO:0000256" key="6">
    <source>
        <dbReference type="ARBA" id="ARBA00022833"/>
    </source>
</evidence>
<evidence type="ECO:0000256" key="10">
    <source>
        <dbReference type="RuleBase" id="RU361274"/>
    </source>
</evidence>
<dbReference type="NCBIfam" id="TIGR00726">
    <property type="entry name" value="peptidoglycan editing factor PgeF"/>
    <property type="match status" value="1"/>
</dbReference>
<evidence type="ECO:0000256" key="2">
    <source>
        <dbReference type="ARBA" id="ARBA00007353"/>
    </source>
</evidence>
<accession>A0A9E9LEZ2</accession>
<dbReference type="PANTHER" id="PTHR30616">
    <property type="entry name" value="UNCHARACTERIZED PROTEIN YFIH"/>
    <property type="match status" value="1"/>
</dbReference>
<evidence type="ECO:0000256" key="8">
    <source>
        <dbReference type="ARBA" id="ARBA00048968"/>
    </source>
</evidence>
<comment type="catalytic activity">
    <reaction evidence="8">
        <text>adenosine + phosphate = alpha-D-ribose 1-phosphate + adenine</text>
        <dbReference type="Rhea" id="RHEA:27642"/>
        <dbReference type="ChEBI" id="CHEBI:16335"/>
        <dbReference type="ChEBI" id="CHEBI:16708"/>
        <dbReference type="ChEBI" id="CHEBI:43474"/>
        <dbReference type="ChEBI" id="CHEBI:57720"/>
        <dbReference type="EC" id="2.4.2.1"/>
    </reaction>
    <physiologicalReaction direction="left-to-right" evidence="8">
        <dbReference type="Rhea" id="RHEA:27643"/>
    </physiologicalReaction>
</comment>
<dbReference type="GO" id="GO:0005507">
    <property type="term" value="F:copper ion binding"/>
    <property type="evidence" value="ECO:0007669"/>
    <property type="project" value="TreeGrafter"/>
</dbReference>
<dbReference type="Proteomes" id="UP001164819">
    <property type="component" value="Chromosome"/>
</dbReference>
<dbReference type="CDD" id="cd16833">
    <property type="entry name" value="YfiH"/>
    <property type="match status" value="1"/>
</dbReference>
<dbReference type="AlphaFoldDB" id="A0A9E9LEZ2"/>
<dbReference type="Gene3D" id="3.60.140.10">
    <property type="entry name" value="CNF1/YfiH-like putative cysteine hydrolases"/>
    <property type="match status" value="1"/>
</dbReference>
<evidence type="ECO:0000256" key="5">
    <source>
        <dbReference type="ARBA" id="ARBA00022801"/>
    </source>
</evidence>
<dbReference type="GO" id="GO:0017061">
    <property type="term" value="F:S-methyl-5-thioadenosine phosphorylase activity"/>
    <property type="evidence" value="ECO:0007669"/>
    <property type="project" value="UniProtKB-EC"/>
</dbReference>
<keyword evidence="4" id="KW-0479">Metal-binding</keyword>
<dbReference type="PANTHER" id="PTHR30616:SF2">
    <property type="entry name" value="PURINE NUCLEOSIDE PHOSPHORYLASE LACC1"/>
    <property type="match status" value="1"/>
</dbReference>
<comment type="catalytic activity">
    <reaction evidence="7">
        <text>adenosine + H2O + H(+) = inosine + NH4(+)</text>
        <dbReference type="Rhea" id="RHEA:24408"/>
        <dbReference type="ChEBI" id="CHEBI:15377"/>
        <dbReference type="ChEBI" id="CHEBI:15378"/>
        <dbReference type="ChEBI" id="CHEBI:16335"/>
        <dbReference type="ChEBI" id="CHEBI:17596"/>
        <dbReference type="ChEBI" id="CHEBI:28938"/>
        <dbReference type="EC" id="3.5.4.4"/>
    </reaction>
    <physiologicalReaction direction="left-to-right" evidence="7">
        <dbReference type="Rhea" id="RHEA:24409"/>
    </physiologicalReaction>
</comment>
<dbReference type="GO" id="GO:0016787">
    <property type="term" value="F:hydrolase activity"/>
    <property type="evidence" value="ECO:0007669"/>
    <property type="project" value="UniProtKB-KW"/>
</dbReference>
<dbReference type="InterPro" id="IPR003730">
    <property type="entry name" value="Cu_polyphenol_OxRdtase"/>
</dbReference>